<dbReference type="Gene3D" id="3.40.50.10490">
    <property type="entry name" value="Glucose-6-phosphate isomerase like protein, domain 1"/>
    <property type="match status" value="1"/>
</dbReference>
<keyword evidence="1" id="KW-0472">Membrane</keyword>
<keyword evidence="3" id="KW-1185">Reference proteome</keyword>
<dbReference type="Proteomes" id="UP001372338">
    <property type="component" value="Unassembled WGS sequence"/>
</dbReference>
<accession>A0AAN9HW65</accession>
<dbReference type="GO" id="GO:0004347">
    <property type="term" value="F:glucose-6-phosphate isomerase activity"/>
    <property type="evidence" value="ECO:0007669"/>
    <property type="project" value="InterPro"/>
</dbReference>
<dbReference type="Pfam" id="PF00342">
    <property type="entry name" value="PGI"/>
    <property type="match status" value="1"/>
</dbReference>
<sequence length="145" mass="16516">MGLLSVWNAPFLGYPARAILPYSRALEKLAPHIQQGGICLFLDDPRFKSSRLSLLDWDFIYMLQLIRGDKVVIEEPKKTWHVASTRPDRTGPALLMASKRPYRPGPWHGHRRVRLLLLVADNFASANFSGIGAAFLFCAVWWKQI</sequence>
<evidence type="ECO:0000313" key="3">
    <source>
        <dbReference type="Proteomes" id="UP001372338"/>
    </source>
</evidence>
<dbReference type="SUPFAM" id="SSF53697">
    <property type="entry name" value="SIS domain"/>
    <property type="match status" value="1"/>
</dbReference>
<keyword evidence="1" id="KW-0812">Transmembrane</keyword>
<dbReference type="GO" id="GO:0097367">
    <property type="term" value="F:carbohydrate derivative binding"/>
    <property type="evidence" value="ECO:0007669"/>
    <property type="project" value="InterPro"/>
</dbReference>
<keyword evidence="1" id="KW-1133">Transmembrane helix</keyword>
<dbReference type="AlphaFoldDB" id="A0AAN9HW65"/>
<dbReference type="GO" id="GO:0006094">
    <property type="term" value="P:gluconeogenesis"/>
    <property type="evidence" value="ECO:0007669"/>
    <property type="project" value="InterPro"/>
</dbReference>
<dbReference type="GO" id="GO:0006096">
    <property type="term" value="P:glycolytic process"/>
    <property type="evidence" value="ECO:0007669"/>
    <property type="project" value="InterPro"/>
</dbReference>
<gene>
    <name evidence="2" type="ORF">RIF29_29769</name>
</gene>
<protein>
    <submittedName>
        <fullName evidence="2">Uncharacterized protein</fullName>
    </submittedName>
</protein>
<evidence type="ECO:0000256" key="1">
    <source>
        <dbReference type="SAM" id="Phobius"/>
    </source>
</evidence>
<dbReference type="EMBL" id="JAYWIO010000006">
    <property type="protein sequence ID" value="KAK7256327.1"/>
    <property type="molecule type" value="Genomic_DNA"/>
</dbReference>
<reference evidence="2 3" key="1">
    <citation type="submission" date="2024-01" db="EMBL/GenBank/DDBJ databases">
        <title>The genomes of 5 underutilized Papilionoideae crops provide insights into root nodulation and disease resistanc.</title>
        <authorList>
            <person name="Yuan L."/>
        </authorList>
    </citation>
    <scope>NUCLEOTIDE SEQUENCE [LARGE SCALE GENOMIC DNA]</scope>
    <source>
        <strain evidence="2">ZHUSHIDOU_FW_LH</strain>
        <tissue evidence="2">Leaf</tissue>
    </source>
</reference>
<proteinExistence type="predicted"/>
<comment type="caution">
    <text evidence="2">The sequence shown here is derived from an EMBL/GenBank/DDBJ whole genome shotgun (WGS) entry which is preliminary data.</text>
</comment>
<organism evidence="2 3">
    <name type="scientific">Crotalaria pallida</name>
    <name type="common">Smooth rattlebox</name>
    <name type="synonym">Crotalaria striata</name>
    <dbReference type="NCBI Taxonomy" id="3830"/>
    <lineage>
        <taxon>Eukaryota</taxon>
        <taxon>Viridiplantae</taxon>
        <taxon>Streptophyta</taxon>
        <taxon>Embryophyta</taxon>
        <taxon>Tracheophyta</taxon>
        <taxon>Spermatophyta</taxon>
        <taxon>Magnoliopsida</taxon>
        <taxon>eudicotyledons</taxon>
        <taxon>Gunneridae</taxon>
        <taxon>Pentapetalae</taxon>
        <taxon>rosids</taxon>
        <taxon>fabids</taxon>
        <taxon>Fabales</taxon>
        <taxon>Fabaceae</taxon>
        <taxon>Papilionoideae</taxon>
        <taxon>50 kb inversion clade</taxon>
        <taxon>genistoids sensu lato</taxon>
        <taxon>core genistoids</taxon>
        <taxon>Crotalarieae</taxon>
        <taxon>Crotalaria</taxon>
    </lineage>
</organism>
<name>A0AAN9HW65_CROPI</name>
<evidence type="ECO:0000313" key="2">
    <source>
        <dbReference type="EMBL" id="KAK7256327.1"/>
    </source>
</evidence>
<dbReference type="InterPro" id="IPR046348">
    <property type="entry name" value="SIS_dom_sf"/>
</dbReference>
<dbReference type="InterPro" id="IPR001672">
    <property type="entry name" value="G6P_Isomerase"/>
</dbReference>
<feature type="transmembrane region" description="Helical" evidence="1">
    <location>
        <begin position="115"/>
        <end position="142"/>
    </location>
</feature>